<evidence type="ECO:0008006" key="2">
    <source>
        <dbReference type="Google" id="ProtNLM"/>
    </source>
</evidence>
<dbReference type="AlphaFoldDB" id="A0A382FDT1"/>
<dbReference type="EMBL" id="UINC01049248">
    <property type="protein sequence ID" value="SVB60792.1"/>
    <property type="molecule type" value="Genomic_DNA"/>
</dbReference>
<name>A0A382FDT1_9ZZZZ</name>
<evidence type="ECO:0000313" key="1">
    <source>
        <dbReference type="EMBL" id="SVB60792.1"/>
    </source>
</evidence>
<reference evidence="1" key="1">
    <citation type="submission" date="2018-05" db="EMBL/GenBank/DDBJ databases">
        <authorList>
            <person name="Lanie J.A."/>
            <person name="Ng W.-L."/>
            <person name="Kazmierczak K.M."/>
            <person name="Andrzejewski T.M."/>
            <person name="Davidsen T.M."/>
            <person name="Wayne K.J."/>
            <person name="Tettelin H."/>
            <person name="Glass J.I."/>
            <person name="Rusch D."/>
            <person name="Podicherti R."/>
            <person name="Tsui H.-C.T."/>
            <person name="Winkler M.E."/>
        </authorList>
    </citation>
    <scope>NUCLEOTIDE SEQUENCE</scope>
</reference>
<sequence>MKCKSFRLILFVSFLFVFNNPAIANIFISVGFPNQYILDSRVININNSNIDLNKVRLPNGQSFHLNYNFLFGFGYDNVVQEYTYNSNNNNLLASTNIYNFFVVAPIPLVKLEAGLGSGSTTFKTDSDVTDADILQYFVKIGLPIFKFGGIHVGYHKFVGSEVKLSETTLIDPNASMLSTSVSISF</sequence>
<accession>A0A382FDT1</accession>
<protein>
    <recommendedName>
        <fullName evidence="2">Outer membrane protein beta-barrel domain-containing protein</fullName>
    </recommendedName>
</protein>
<organism evidence="1">
    <name type="scientific">marine metagenome</name>
    <dbReference type="NCBI Taxonomy" id="408172"/>
    <lineage>
        <taxon>unclassified sequences</taxon>
        <taxon>metagenomes</taxon>
        <taxon>ecological metagenomes</taxon>
    </lineage>
</organism>
<gene>
    <name evidence="1" type="ORF">METZ01_LOCUS213646</name>
</gene>
<proteinExistence type="predicted"/>